<dbReference type="GO" id="GO:0070187">
    <property type="term" value="C:shelterin complex"/>
    <property type="evidence" value="ECO:0007669"/>
    <property type="project" value="TreeGrafter"/>
</dbReference>
<dbReference type="OrthoDB" id="435460at2759"/>
<feature type="domain" description="BRCT" evidence="13">
    <location>
        <begin position="67"/>
        <end position="149"/>
    </location>
</feature>
<keyword evidence="5" id="KW-0158">Chromosome</keyword>
<dbReference type="InterPro" id="IPR036420">
    <property type="entry name" value="BRCT_dom_sf"/>
</dbReference>
<gene>
    <name evidence="15" type="ORF">BD289DRAFT_421208</name>
</gene>
<dbReference type="Pfam" id="PF11626">
    <property type="entry name" value="Rap1_C"/>
    <property type="match status" value="1"/>
</dbReference>
<evidence type="ECO:0000313" key="15">
    <source>
        <dbReference type="EMBL" id="PSS03414.1"/>
    </source>
</evidence>
<reference evidence="15 16" key="1">
    <citation type="journal article" date="2018" name="Mycol. Prog.">
        <title>Coniella lustricola, a new species from submerged detritus.</title>
        <authorList>
            <person name="Raudabaugh D.B."/>
            <person name="Iturriaga T."/>
            <person name="Carver A."/>
            <person name="Mondo S."/>
            <person name="Pangilinan J."/>
            <person name="Lipzen A."/>
            <person name="He G."/>
            <person name="Amirebrahimi M."/>
            <person name="Grigoriev I.V."/>
            <person name="Miller A.N."/>
        </authorList>
    </citation>
    <scope>NUCLEOTIDE SEQUENCE [LARGE SCALE GENOMIC DNA]</scope>
    <source>
        <strain evidence="15 16">B22-T-1</strain>
    </source>
</reference>
<feature type="region of interest" description="Disordered" evidence="12">
    <location>
        <begin position="232"/>
        <end position="291"/>
    </location>
</feature>
<dbReference type="InterPro" id="IPR036431">
    <property type="entry name" value="ARID_dom_sf"/>
</dbReference>
<dbReference type="SUPFAM" id="SSF46774">
    <property type="entry name" value="ARID-like"/>
    <property type="match status" value="1"/>
</dbReference>
<dbReference type="Gene3D" id="1.20.5.190">
    <property type="match status" value="1"/>
</dbReference>
<dbReference type="Proteomes" id="UP000241462">
    <property type="component" value="Unassembled WGS sequence"/>
</dbReference>
<evidence type="ECO:0000256" key="6">
    <source>
        <dbReference type="ARBA" id="ARBA00022895"/>
    </source>
</evidence>
<dbReference type="Pfam" id="PF08914">
    <property type="entry name" value="Myb_Rap1"/>
    <property type="match status" value="2"/>
</dbReference>
<evidence type="ECO:0000256" key="10">
    <source>
        <dbReference type="ARBA" id="ARBA00023242"/>
    </source>
</evidence>
<feature type="compositionally biased region" description="Basic and acidic residues" evidence="12">
    <location>
        <begin position="868"/>
        <end position="881"/>
    </location>
</feature>
<evidence type="ECO:0000313" key="16">
    <source>
        <dbReference type="Proteomes" id="UP000241462"/>
    </source>
</evidence>
<evidence type="ECO:0000256" key="11">
    <source>
        <dbReference type="ARBA" id="ARBA00032471"/>
    </source>
</evidence>
<keyword evidence="10" id="KW-0539">Nucleus</keyword>
<dbReference type="Pfam" id="PF01388">
    <property type="entry name" value="ARID"/>
    <property type="match status" value="1"/>
</dbReference>
<dbReference type="InterPro" id="IPR021661">
    <property type="entry name" value="Rap1_C"/>
</dbReference>
<dbReference type="Gene3D" id="1.10.150.60">
    <property type="entry name" value="ARID DNA-binding domain"/>
    <property type="match status" value="1"/>
</dbReference>
<dbReference type="SUPFAM" id="SSF46689">
    <property type="entry name" value="Homeodomain-like"/>
    <property type="match status" value="2"/>
</dbReference>
<dbReference type="Pfam" id="PF00612">
    <property type="entry name" value="IQ"/>
    <property type="match status" value="2"/>
</dbReference>
<feature type="region of interest" description="Disordered" evidence="12">
    <location>
        <begin position="868"/>
        <end position="891"/>
    </location>
</feature>
<comment type="subcellular location">
    <subcellularLocation>
        <location evidence="2">Chromosome</location>
        <location evidence="2">Telomere</location>
    </subcellularLocation>
    <subcellularLocation>
        <location evidence="1">Nucleus</location>
    </subcellularLocation>
</comment>
<name>A0A2T3AM02_9PEZI</name>
<evidence type="ECO:0000256" key="12">
    <source>
        <dbReference type="SAM" id="MobiDB-lite"/>
    </source>
</evidence>
<evidence type="ECO:0000256" key="5">
    <source>
        <dbReference type="ARBA" id="ARBA00022454"/>
    </source>
</evidence>
<dbReference type="PANTHER" id="PTHR16466">
    <property type="entry name" value="TELOMERE REPEAT-BINDING FACTOR 2-INTERACTING PROTEIN 1"/>
    <property type="match status" value="1"/>
</dbReference>
<dbReference type="SMART" id="SM01014">
    <property type="entry name" value="ARID"/>
    <property type="match status" value="1"/>
</dbReference>
<feature type="region of interest" description="Disordered" evidence="12">
    <location>
        <begin position="973"/>
        <end position="1016"/>
    </location>
</feature>
<dbReference type="Pfam" id="PF16589">
    <property type="entry name" value="BRCT_2"/>
    <property type="match status" value="1"/>
</dbReference>
<feature type="region of interest" description="Disordered" evidence="12">
    <location>
        <begin position="734"/>
        <end position="758"/>
    </location>
</feature>
<dbReference type="InterPro" id="IPR001357">
    <property type="entry name" value="BRCT_dom"/>
</dbReference>
<feature type="compositionally biased region" description="Polar residues" evidence="12">
    <location>
        <begin position="976"/>
        <end position="989"/>
    </location>
</feature>
<feature type="domain" description="ARID" evidence="14">
    <location>
        <begin position="577"/>
        <end position="667"/>
    </location>
</feature>
<organism evidence="15 16">
    <name type="scientific">Coniella lustricola</name>
    <dbReference type="NCBI Taxonomy" id="2025994"/>
    <lineage>
        <taxon>Eukaryota</taxon>
        <taxon>Fungi</taxon>
        <taxon>Dikarya</taxon>
        <taxon>Ascomycota</taxon>
        <taxon>Pezizomycotina</taxon>
        <taxon>Sordariomycetes</taxon>
        <taxon>Sordariomycetidae</taxon>
        <taxon>Diaporthales</taxon>
        <taxon>Schizoparmaceae</taxon>
        <taxon>Coniella</taxon>
    </lineage>
</organism>
<keyword evidence="16" id="KW-1185">Reference proteome</keyword>
<keyword evidence="8" id="KW-0010">Activator</keyword>
<dbReference type="GO" id="GO:0010833">
    <property type="term" value="P:telomere maintenance via telomere lengthening"/>
    <property type="evidence" value="ECO:0007669"/>
    <property type="project" value="TreeGrafter"/>
</dbReference>
<dbReference type="CDD" id="cd23767">
    <property type="entry name" value="IQCD"/>
    <property type="match status" value="1"/>
</dbReference>
<evidence type="ECO:0000256" key="1">
    <source>
        <dbReference type="ARBA" id="ARBA00004123"/>
    </source>
</evidence>
<dbReference type="PROSITE" id="PS50172">
    <property type="entry name" value="BRCT"/>
    <property type="match status" value="1"/>
</dbReference>
<dbReference type="AlphaFoldDB" id="A0A2T3AM02"/>
<dbReference type="InterPro" id="IPR009057">
    <property type="entry name" value="Homeodomain-like_sf"/>
</dbReference>
<dbReference type="SMART" id="SM00015">
    <property type="entry name" value="IQ"/>
    <property type="match status" value="2"/>
</dbReference>
<dbReference type="InParanoid" id="A0A2T3AM02"/>
<keyword evidence="7" id="KW-0805">Transcription regulation</keyword>
<comment type="similarity">
    <text evidence="3">Belongs to the RAP1 family.</text>
</comment>
<dbReference type="InterPro" id="IPR001606">
    <property type="entry name" value="ARID_dom"/>
</dbReference>
<feature type="region of interest" description="Disordered" evidence="12">
    <location>
        <begin position="381"/>
        <end position="402"/>
    </location>
</feature>
<dbReference type="PROSITE" id="PS51011">
    <property type="entry name" value="ARID"/>
    <property type="match status" value="1"/>
</dbReference>
<dbReference type="GO" id="GO:0031848">
    <property type="term" value="P:protection from non-homologous end joining at telomere"/>
    <property type="evidence" value="ECO:0007669"/>
    <property type="project" value="TreeGrafter"/>
</dbReference>
<dbReference type="PANTHER" id="PTHR16466:SF6">
    <property type="entry name" value="TELOMERIC REPEAT-BINDING FACTOR 2-INTERACTING PROTEIN 1"/>
    <property type="match status" value="1"/>
</dbReference>
<evidence type="ECO:0000256" key="9">
    <source>
        <dbReference type="ARBA" id="ARBA00023163"/>
    </source>
</evidence>
<evidence type="ECO:0000259" key="14">
    <source>
        <dbReference type="PROSITE" id="PS51011"/>
    </source>
</evidence>
<evidence type="ECO:0000256" key="8">
    <source>
        <dbReference type="ARBA" id="ARBA00023159"/>
    </source>
</evidence>
<dbReference type="CDD" id="cd11655">
    <property type="entry name" value="rap1_myb-like"/>
    <property type="match status" value="2"/>
</dbReference>
<keyword evidence="9" id="KW-0804">Transcription</keyword>
<protein>
    <recommendedName>
        <fullName evidence="4">Telomeric repeat-binding factor 2-interacting protein 1</fullName>
    </recommendedName>
    <alternativeName>
        <fullName evidence="11">Repressor/activator protein 1 homolog</fullName>
    </alternativeName>
</protein>
<evidence type="ECO:0000256" key="3">
    <source>
        <dbReference type="ARBA" id="ARBA00010467"/>
    </source>
</evidence>
<dbReference type="STRING" id="2025994.A0A2T3AM02"/>
<dbReference type="SMART" id="SM00501">
    <property type="entry name" value="BRIGHT"/>
    <property type="match status" value="1"/>
</dbReference>
<dbReference type="Gene3D" id="1.10.10.60">
    <property type="entry name" value="Homeodomain-like"/>
    <property type="match status" value="2"/>
</dbReference>
<feature type="region of interest" description="Disordered" evidence="12">
    <location>
        <begin position="148"/>
        <end position="172"/>
    </location>
</feature>
<evidence type="ECO:0000256" key="7">
    <source>
        <dbReference type="ARBA" id="ARBA00023015"/>
    </source>
</evidence>
<dbReference type="PROSITE" id="PS50096">
    <property type="entry name" value="IQ"/>
    <property type="match status" value="3"/>
</dbReference>
<evidence type="ECO:0000256" key="2">
    <source>
        <dbReference type="ARBA" id="ARBA00004574"/>
    </source>
</evidence>
<dbReference type="InterPro" id="IPR039595">
    <property type="entry name" value="TE2IP/Rap1"/>
</dbReference>
<evidence type="ECO:0000256" key="4">
    <source>
        <dbReference type="ARBA" id="ARBA00017805"/>
    </source>
</evidence>
<dbReference type="EMBL" id="KZ678375">
    <property type="protein sequence ID" value="PSS03414.1"/>
    <property type="molecule type" value="Genomic_DNA"/>
</dbReference>
<dbReference type="InterPro" id="IPR000048">
    <property type="entry name" value="IQ_motif_EF-hand-BS"/>
</dbReference>
<dbReference type="Gene3D" id="3.40.50.10190">
    <property type="entry name" value="BRCT domain"/>
    <property type="match status" value="1"/>
</dbReference>
<dbReference type="CDD" id="cd16100">
    <property type="entry name" value="ARID"/>
    <property type="match status" value="1"/>
</dbReference>
<sequence>MRLDCAQYFCSYTQSARQRQPRPCTFAPLSSPSLGLGLGVPSPDPNDSEMPIVYDGVNANADDKGEENGGLFRGIRFWIAHRVPMRETFVRLVQNNGGEVVRLEKLAHMLIADHARRGVAAPPPGSYSWKWIEDSVTAGALENKDQYLIGRSEDSPRKAGAAEQAKSSRTPFTENDDLILTKWVLNKGASSGGMATNGNAIYQELERRHPQHTWQSWRNRWVKTLRDKTGGMALFDRGDDTPSPPSGPAPAFKALDEDEPQASILVASSPPREQPKSAPSESAARPKRMPFTPEEDNLLIAYVREANLEQRAIKGNEIYKEFAIQHNSHPWQSWRDRWIKHLSHIPTEDAGIPRAAASESSPGDFQLKSIAVAARALYQEARPEKPATSGAHGPGSTQRNAKTDDERLQMHNQERLQNVAAKMLQRTWRGYTERRDYAKLKTAVVPLQSIMRGYLLRSSEATVVLLQAMIRGHLVRMTLTEEFPDVMSAVTRSYHVKNMTQEVSGLIPEIDEDQPDNMIQDVIEAKTTMEDDDEVSDKAEDVAEIAPKVDGNDQVVNSSQYNENPDATTIAMTQSADVERNRFFEDLRDYAEVSDRIIDMQPVICARNIDLWHLFRAATRSGNHSESRDWYRIAKDLGYQNEKHHDAARQLQTFFDQNLADFEEAIKAFDNADGVVEEFNEQGPYDDHSDTSSAVLPDRDIILDSGRSPSLQSSPSVARYKRHRQYEELITSDLSYPPSGLKKRRRLDSDSVIPSTPEEKLRLLGKHDPQRKVHEESSPLKSRVNVEQLSGDNIVDEGSDGGIPVDMQEAEVVVNTQAQSLPEQRIHDQGQNALDEQHVRSSIETDGTTLFQQRQLRFDHHPGQERFAEEGETHFRQDRSRPPSTSTVHRLPNDSLDRIAVASRPHNDFSSRIAASVKATKRTLPAPYFHRQTSSTITPTPAPKPSESFHLHARHSLEASTKRTNIPRTATAYEQGVSSRLSRTLTPTPAMQRPSPRAAVPSATKGQYTDEARSNTTARSMKIDEVYVENVFKHFKRLGYAESDITVAQDATSCEPRLMTAVLESLANGRPIPEDEPGIWANADMQEMYMIIKYQRRLENGKETEGPGMNDRARVRIWQARNRLEAKHGEAALERRIQFLQSMQR</sequence>
<dbReference type="GO" id="GO:0042162">
    <property type="term" value="F:telomeric DNA binding"/>
    <property type="evidence" value="ECO:0007669"/>
    <property type="project" value="TreeGrafter"/>
</dbReference>
<dbReference type="InterPro" id="IPR015010">
    <property type="entry name" value="TERF2IP_Myb"/>
</dbReference>
<evidence type="ECO:0000259" key="13">
    <source>
        <dbReference type="PROSITE" id="PS50172"/>
    </source>
</evidence>
<keyword evidence="6" id="KW-0779">Telomere</keyword>
<accession>A0A2T3AM02</accession>
<proteinExistence type="inferred from homology"/>